<reference evidence="2 3" key="1">
    <citation type="submission" date="2024-01" db="EMBL/GenBank/DDBJ databases">
        <authorList>
            <person name="Botero Cardona J."/>
        </authorList>
    </citation>
    <scope>NUCLEOTIDE SEQUENCE [LARGE SCALE GENOMIC DNA]</scope>
    <source>
        <strain evidence="2 3">LMG 33000</strain>
    </source>
</reference>
<name>A0ABM9N388_9LACO</name>
<evidence type="ECO:0000313" key="3">
    <source>
        <dbReference type="Proteomes" id="UP001314241"/>
    </source>
</evidence>
<comment type="caution">
    <text evidence="2">The sequence shown here is derived from an EMBL/GenBank/DDBJ whole genome shotgun (WGS) entry which is preliminary data.</text>
</comment>
<dbReference type="Pfam" id="PF01741">
    <property type="entry name" value="MscL"/>
    <property type="match status" value="1"/>
</dbReference>
<keyword evidence="1" id="KW-0812">Transmembrane</keyword>
<keyword evidence="1" id="KW-1133">Transmembrane helix</keyword>
<feature type="transmembrane region" description="Helical" evidence="1">
    <location>
        <begin position="90"/>
        <end position="111"/>
    </location>
</feature>
<gene>
    <name evidence="2" type="ORF">R54876_GBNLAHCA_00165</name>
</gene>
<dbReference type="RefSeq" id="WP_349641168.1">
    <property type="nucleotide sequence ID" value="NZ_CAWVOH010000001.1"/>
</dbReference>
<dbReference type="InterPro" id="IPR036019">
    <property type="entry name" value="MscL_channel"/>
</dbReference>
<proteinExistence type="predicted"/>
<evidence type="ECO:0000256" key="1">
    <source>
        <dbReference type="SAM" id="Phobius"/>
    </source>
</evidence>
<keyword evidence="1" id="KW-0472">Membrane</keyword>
<dbReference type="InterPro" id="IPR037673">
    <property type="entry name" value="MSC/AndL"/>
</dbReference>
<organism evidence="2 3">
    <name type="scientific">Eupransor demetentiae</name>
    <dbReference type="NCBI Taxonomy" id="3109584"/>
    <lineage>
        <taxon>Bacteria</taxon>
        <taxon>Bacillati</taxon>
        <taxon>Bacillota</taxon>
        <taxon>Bacilli</taxon>
        <taxon>Lactobacillales</taxon>
        <taxon>Lactobacillaceae</taxon>
        <taxon>Eupransor</taxon>
    </lineage>
</organism>
<feature type="transmembrane region" description="Helical" evidence="1">
    <location>
        <begin position="29"/>
        <end position="52"/>
    </location>
</feature>
<dbReference type="Proteomes" id="UP001314241">
    <property type="component" value="Unassembled WGS sequence"/>
</dbReference>
<dbReference type="EMBL" id="CAWVOH010000001">
    <property type="protein sequence ID" value="CAK8053608.1"/>
    <property type="molecule type" value="Genomic_DNA"/>
</dbReference>
<protein>
    <submittedName>
        <fullName evidence="2">Large-conductance mechanosensitive channel (MscL)</fullName>
    </submittedName>
</protein>
<sequence length="154" mass="17485">MRSPRNEAGLMIGGITQRTVGTYKSFRQFLLGGNFLSTAIGVVIGASFSSFIKEFIAFFYGLVDFTRLALAPEHKLDASLIPWSSFSQSFFTLMLMAVALFFIIQFINGLIASKPQEKFGYDYYLDEMQHIKTEQKRTNQLLSQILKEKQKADD</sequence>
<dbReference type="Gene3D" id="1.10.1200.120">
    <property type="entry name" value="Large-conductance mechanosensitive channel, MscL, domain 1"/>
    <property type="match status" value="1"/>
</dbReference>
<accession>A0ABM9N388</accession>
<dbReference type="SUPFAM" id="SSF81330">
    <property type="entry name" value="Gated mechanosensitive channel"/>
    <property type="match status" value="1"/>
</dbReference>
<keyword evidence="3" id="KW-1185">Reference proteome</keyword>
<evidence type="ECO:0000313" key="2">
    <source>
        <dbReference type="EMBL" id="CAK8053608.1"/>
    </source>
</evidence>